<protein>
    <recommendedName>
        <fullName evidence="3">Capsular biosynthesis protein</fullName>
    </recommendedName>
</protein>
<dbReference type="NCBIfam" id="TIGR01689">
    <property type="entry name" value="EcbF-BcbF"/>
    <property type="match status" value="1"/>
</dbReference>
<dbReference type="InterPro" id="IPR036412">
    <property type="entry name" value="HAD-like_sf"/>
</dbReference>
<reference evidence="2" key="1">
    <citation type="submission" date="2017-06" db="EMBL/GenBank/DDBJ databases">
        <authorList>
            <person name="Rodrigo-Torres L."/>
            <person name="Arahal R. D."/>
            <person name="Lucena T."/>
        </authorList>
    </citation>
    <scope>NUCLEOTIDE SEQUENCE [LARGE SCALE GENOMIC DNA]</scope>
    <source>
        <strain evidence="2">type strain: CECT 9192</strain>
    </source>
</reference>
<name>A0A1Y6L2H0_9GAMM</name>
<proteinExistence type="predicted"/>
<accession>A0A1Y6L2H0</accession>
<dbReference type="InterPro" id="IPR010039">
    <property type="entry name" value="EcbF_BcbF"/>
</dbReference>
<keyword evidence="2" id="KW-1185">Reference proteome</keyword>
<gene>
    <name evidence="1" type="ORF">PAQU9191_02907</name>
</gene>
<evidence type="ECO:0000313" key="2">
    <source>
        <dbReference type="Proteomes" id="UP000196485"/>
    </source>
</evidence>
<dbReference type="AlphaFoldDB" id="A0A1Y6L2H0"/>
<dbReference type="Gene3D" id="3.40.50.1000">
    <property type="entry name" value="HAD superfamily/HAD-like"/>
    <property type="match status" value="1"/>
</dbReference>
<dbReference type="Proteomes" id="UP000196485">
    <property type="component" value="Unassembled WGS sequence"/>
</dbReference>
<dbReference type="EMBL" id="FYAH01000006">
    <property type="protein sequence ID" value="SMY17595.1"/>
    <property type="molecule type" value="Genomic_DNA"/>
</dbReference>
<dbReference type="SUPFAM" id="SSF56784">
    <property type="entry name" value="HAD-like"/>
    <property type="match status" value="1"/>
</dbReference>
<evidence type="ECO:0008006" key="3">
    <source>
        <dbReference type="Google" id="ProtNLM"/>
    </source>
</evidence>
<evidence type="ECO:0000313" key="1">
    <source>
        <dbReference type="EMBL" id="SMY17595.1"/>
    </source>
</evidence>
<organism evidence="1 2">
    <name type="scientific">Photobacterium aquimaris</name>
    <dbReference type="NCBI Taxonomy" id="512643"/>
    <lineage>
        <taxon>Bacteria</taxon>
        <taxon>Pseudomonadati</taxon>
        <taxon>Pseudomonadota</taxon>
        <taxon>Gammaproteobacteria</taxon>
        <taxon>Vibrionales</taxon>
        <taxon>Vibrionaceae</taxon>
        <taxon>Photobacterium</taxon>
    </lineage>
</organism>
<dbReference type="RefSeq" id="WP_087821432.1">
    <property type="nucleotide sequence ID" value="NZ_FYAH01000006.1"/>
</dbReference>
<dbReference type="InterPro" id="IPR023214">
    <property type="entry name" value="HAD_sf"/>
</dbReference>
<sequence>MKKLVIDLDGTLTTADTADYRLVSPNKCVINKLIDYKQQGFSITIFTARNMRTYEGNIGKINIHTLPIIVEWLEKHSVPYDEIIVGKPWCGHDGFYIDDRAIRPSEFASLSANEINDLLDKEKIKCS</sequence>